<feature type="transmembrane region" description="Helical" evidence="1">
    <location>
        <begin position="274"/>
        <end position="292"/>
    </location>
</feature>
<evidence type="ECO:0000313" key="3">
    <source>
        <dbReference type="Proteomes" id="UP000023152"/>
    </source>
</evidence>
<keyword evidence="1" id="KW-0472">Membrane</keyword>
<comment type="caution">
    <text evidence="2">The sequence shown here is derived from an EMBL/GenBank/DDBJ whole genome shotgun (WGS) entry which is preliminary data.</text>
</comment>
<keyword evidence="1" id="KW-0812">Transmembrane</keyword>
<evidence type="ECO:0000313" key="2">
    <source>
        <dbReference type="EMBL" id="ETO31069.1"/>
    </source>
</evidence>
<protein>
    <submittedName>
        <fullName evidence="2">Uncharacterized protein</fullName>
    </submittedName>
</protein>
<dbReference type="Proteomes" id="UP000023152">
    <property type="component" value="Unassembled WGS sequence"/>
</dbReference>
<feature type="transmembrane region" description="Helical" evidence="1">
    <location>
        <begin position="20"/>
        <end position="43"/>
    </location>
</feature>
<organism evidence="2 3">
    <name type="scientific">Reticulomyxa filosa</name>
    <dbReference type="NCBI Taxonomy" id="46433"/>
    <lineage>
        <taxon>Eukaryota</taxon>
        <taxon>Sar</taxon>
        <taxon>Rhizaria</taxon>
        <taxon>Retaria</taxon>
        <taxon>Foraminifera</taxon>
        <taxon>Monothalamids</taxon>
        <taxon>Reticulomyxidae</taxon>
        <taxon>Reticulomyxa</taxon>
    </lineage>
</organism>
<name>X6NZ02_RETFI</name>
<evidence type="ECO:0000256" key="1">
    <source>
        <dbReference type="SAM" id="Phobius"/>
    </source>
</evidence>
<feature type="transmembrane region" description="Helical" evidence="1">
    <location>
        <begin position="304"/>
        <end position="325"/>
    </location>
</feature>
<dbReference type="EMBL" id="ASPP01005152">
    <property type="protein sequence ID" value="ETO31069.1"/>
    <property type="molecule type" value="Genomic_DNA"/>
</dbReference>
<accession>X6NZ02</accession>
<reference evidence="2 3" key="1">
    <citation type="journal article" date="2013" name="Curr. Biol.">
        <title>The Genome of the Foraminiferan Reticulomyxa filosa.</title>
        <authorList>
            <person name="Glockner G."/>
            <person name="Hulsmann N."/>
            <person name="Schleicher M."/>
            <person name="Noegel A.A."/>
            <person name="Eichinger L."/>
            <person name="Gallinger C."/>
            <person name="Pawlowski J."/>
            <person name="Sierra R."/>
            <person name="Euteneuer U."/>
            <person name="Pillet L."/>
            <person name="Moustafa A."/>
            <person name="Platzer M."/>
            <person name="Groth M."/>
            <person name="Szafranski K."/>
            <person name="Schliwa M."/>
        </authorList>
    </citation>
    <scope>NUCLEOTIDE SEQUENCE [LARGE SCALE GENOMIC DNA]</scope>
</reference>
<proteinExistence type="predicted"/>
<dbReference type="AlphaFoldDB" id="X6NZ02"/>
<keyword evidence="1" id="KW-1133">Transmembrane helix</keyword>
<gene>
    <name evidence="2" type="ORF">RFI_06051</name>
</gene>
<keyword evidence="3" id="KW-1185">Reference proteome</keyword>
<sequence length="341" mass="39557">MLFKNFNKLFTIFCFNHNKKFIAVMWKMINFFLCSCCFDSIFLKYKMSRPQYEPPVQTNQAGETKTTELVTGEEGRAETQKEVLLEVRANTLFFFSACWIKKSIHNGQIDKNLQLHTAVSRIVVWNGPGLHDLGFCEKRFGVLDVCSGRIGCARILEVKKFPQKFCTELSYVQHNYKCLYFFFGHAFNELKKKYVCFSVVRIWSSKNVEEMLHPPVNWKEAVGDGDFYIQSDMYDMDKNYVRTTAVYHDRKTCALTVRERFVSRARGLSKLTMTSPYAAAFILLISLIFAVAKYLFTSNAGPNISVFLMCVLVLVPALLLVGCIIEIELRKRVTKFFFFFF</sequence>